<dbReference type="EMBL" id="REGN01002578">
    <property type="protein sequence ID" value="RNA27233.1"/>
    <property type="molecule type" value="Genomic_DNA"/>
</dbReference>
<dbReference type="AlphaFoldDB" id="A0A3M7RUI4"/>
<protein>
    <submittedName>
        <fullName evidence="2">Uncharacterized protein</fullName>
    </submittedName>
</protein>
<feature type="region of interest" description="Disordered" evidence="1">
    <location>
        <begin position="321"/>
        <end position="345"/>
    </location>
</feature>
<keyword evidence="3" id="KW-1185">Reference proteome</keyword>
<feature type="region of interest" description="Disordered" evidence="1">
    <location>
        <begin position="148"/>
        <end position="172"/>
    </location>
</feature>
<dbReference type="OrthoDB" id="10545472at2759"/>
<comment type="caution">
    <text evidence="2">The sequence shown here is derived from an EMBL/GenBank/DDBJ whole genome shotgun (WGS) entry which is preliminary data.</text>
</comment>
<evidence type="ECO:0000313" key="3">
    <source>
        <dbReference type="Proteomes" id="UP000276133"/>
    </source>
</evidence>
<accession>A0A3M7RUI4</accession>
<sequence length="397" mass="45710">MDCGTLFKIIRIISFNSSNNFGSCLLFAGQDKTSAFCFWNQSFTNLVLPDLFVKNLEKKNNLAKNYKIKALRVNLLKKNLNNKKIQRKMSNGCCFGDFNLNNDFNCYRNVGSCCHPNCFATVPRALITAKYLKKNSYLSLSFDEEDSSAVDDDQSSEEFRYKRGSGPKKPKNRAKEILKFQKKFNDSLQKLKNESGKEISKKIHTKLKHILGKGELFIIFDCKNPSYYGPDTKLVRITNKQILKSLRKTDSCSAKSENLWHFHGNMSFISTFDHKAKNLSSSVLPFDQFIGLFNDLDLCEEFMKLMRHPSFYNKVYKKPSQCVKSSSPKKSANKKNKLPNRPDAPKFGFHQQHFQQFNHFNPWARFAQFNCGGGGGGGEEINIWLRDMLDIYNKEKL</sequence>
<feature type="compositionally biased region" description="Basic residues" evidence="1">
    <location>
        <begin position="162"/>
        <end position="172"/>
    </location>
</feature>
<organism evidence="2 3">
    <name type="scientific">Brachionus plicatilis</name>
    <name type="common">Marine rotifer</name>
    <name type="synonym">Brachionus muelleri</name>
    <dbReference type="NCBI Taxonomy" id="10195"/>
    <lineage>
        <taxon>Eukaryota</taxon>
        <taxon>Metazoa</taxon>
        <taxon>Spiralia</taxon>
        <taxon>Gnathifera</taxon>
        <taxon>Rotifera</taxon>
        <taxon>Eurotatoria</taxon>
        <taxon>Monogononta</taxon>
        <taxon>Pseudotrocha</taxon>
        <taxon>Ploima</taxon>
        <taxon>Brachionidae</taxon>
        <taxon>Brachionus</taxon>
    </lineage>
</organism>
<reference evidence="2 3" key="1">
    <citation type="journal article" date="2018" name="Sci. Rep.">
        <title>Genomic signatures of local adaptation to the degree of environmental predictability in rotifers.</title>
        <authorList>
            <person name="Franch-Gras L."/>
            <person name="Hahn C."/>
            <person name="Garcia-Roger E.M."/>
            <person name="Carmona M.J."/>
            <person name="Serra M."/>
            <person name="Gomez A."/>
        </authorList>
    </citation>
    <scope>NUCLEOTIDE SEQUENCE [LARGE SCALE GENOMIC DNA]</scope>
    <source>
        <strain evidence="2">HYR1</strain>
    </source>
</reference>
<gene>
    <name evidence="2" type="ORF">BpHYR1_021675</name>
</gene>
<evidence type="ECO:0000256" key="1">
    <source>
        <dbReference type="SAM" id="MobiDB-lite"/>
    </source>
</evidence>
<dbReference type="Proteomes" id="UP000276133">
    <property type="component" value="Unassembled WGS sequence"/>
</dbReference>
<evidence type="ECO:0000313" key="2">
    <source>
        <dbReference type="EMBL" id="RNA27233.1"/>
    </source>
</evidence>
<name>A0A3M7RUI4_BRAPC</name>
<proteinExistence type="predicted"/>